<name>A0ABU0GJA1_9CELL</name>
<evidence type="ECO:0000256" key="4">
    <source>
        <dbReference type="ARBA" id="ARBA00022679"/>
    </source>
</evidence>
<accession>A0ABU0GJA1</accession>
<evidence type="ECO:0000256" key="8">
    <source>
        <dbReference type="ARBA" id="ARBA00023012"/>
    </source>
</evidence>
<keyword evidence="4" id="KW-0808">Transferase</keyword>
<evidence type="ECO:0000256" key="5">
    <source>
        <dbReference type="ARBA" id="ARBA00022741"/>
    </source>
</evidence>
<keyword evidence="9" id="KW-0472">Membrane</keyword>
<keyword evidence="12" id="KW-1185">Reference proteome</keyword>
<sequence length="414" mass="43744">MPDPSTPLVSAPTAAAPRVRADRQRLGTAVVLAVLVAAFQLATPIMGYSWSGVVDLTPGTDARAVAGVAGVVVVAAVVLAVWRPVLATVVAAAPFAFLPWTGWFMVGWYLALVGVALVAALRTWRAALPPYAAALGLAAVYCGGNLVGFTPIGAVTSGSGPPFRWLTFALYVVWVTGAVLVALAFGARQRTRRREALAQQQEERALTTDALARERARMARDLHDVVAHHVSLIAVRAESAPYQYPDLDADARAVLADVARDAREALGELREALNVLRRTDDDASVARRPQPTAHDVDGLVADARAAGQDVRVVGEWSHVPDAAGYVLFRALQEALTNARRHAPGAPVDVELVQRAGEVGLRVSQPLTGPAEPVRPGRGLVGMRERVDALGGELRADATASRFVVDVRLPVAVAP</sequence>
<evidence type="ECO:0000313" key="11">
    <source>
        <dbReference type="EMBL" id="MDQ0425426.1"/>
    </source>
</evidence>
<comment type="catalytic activity">
    <reaction evidence="1">
        <text>ATP + protein L-histidine = ADP + protein N-phospho-L-histidine.</text>
        <dbReference type="EC" id="2.7.13.3"/>
    </reaction>
</comment>
<dbReference type="Gene3D" id="3.30.565.10">
    <property type="entry name" value="Histidine kinase-like ATPase, C-terminal domain"/>
    <property type="match status" value="1"/>
</dbReference>
<dbReference type="Pfam" id="PF07730">
    <property type="entry name" value="HisKA_3"/>
    <property type="match status" value="1"/>
</dbReference>
<feature type="transmembrane region" description="Helical" evidence="9">
    <location>
        <begin position="26"/>
        <end position="50"/>
    </location>
</feature>
<dbReference type="InterPro" id="IPR036890">
    <property type="entry name" value="HATPase_C_sf"/>
</dbReference>
<dbReference type="PANTHER" id="PTHR24421">
    <property type="entry name" value="NITRATE/NITRITE SENSOR PROTEIN NARX-RELATED"/>
    <property type="match status" value="1"/>
</dbReference>
<reference evidence="11 12" key="1">
    <citation type="submission" date="2023-07" db="EMBL/GenBank/DDBJ databases">
        <title>Sequencing the genomes of 1000 actinobacteria strains.</title>
        <authorList>
            <person name="Klenk H.-P."/>
        </authorList>
    </citation>
    <scope>NUCLEOTIDE SEQUENCE [LARGE SCALE GENOMIC DNA]</scope>
    <source>
        <strain evidence="11 12">DSM 14785</strain>
    </source>
</reference>
<feature type="transmembrane region" description="Helical" evidence="9">
    <location>
        <begin position="62"/>
        <end position="82"/>
    </location>
</feature>
<keyword evidence="6 11" id="KW-0418">Kinase</keyword>
<dbReference type="Gene3D" id="1.20.5.1930">
    <property type="match status" value="1"/>
</dbReference>
<organism evidence="11 12">
    <name type="scientific">Cellulomonas iranensis</name>
    <dbReference type="NCBI Taxonomy" id="76862"/>
    <lineage>
        <taxon>Bacteria</taxon>
        <taxon>Bacillati</taxon>
        <taxon>Actinomycetota</taxon>
        <taxon>Actinomycetes</taxon>
        <taxon>Micrococcales</taxon>
        <taxon>Cellulomonadaceae</taxon>
        <taxon>Cellulomonas</taxon>
    </lineage>
</organism>
<evidence type="ECO:0000256" key="7">
    <source>
        <dbReference type="ARBA" id="ARBA00022840"/>
    </source>
</evidence>
<dbReference type="EC" id="2.7.13.3" evidence="2"/>
<feature type="transmembrane region" description="Helical" evidence="9">
    <location>
        <begin position="133"/>
        <end position="153"/>
    </location>
</feature>
<dbReference type="RefSeq" id="WP_070319909.1">
    <property type="nucleotide sequence ID" value="NZ_JAUSVM010000001.1"/>
</dbReference>
<evidence type="ECO:0000256" key="1">
    <source>
        <dbReference type="ARBA" id="ARBA00000085"/>
    </source>
</evidence>
<evidence type="ECO:0000256" key="2">
    <source>
        <dbReference type="ARBA" id="ARBA00012438"/>
    </source>
</evidence>
<feature type="transmembrane region" description="Helical" evidence="9">
    <location>
        <begin position="102"/>
        <end position="121"/>
    </location>
</feature>
<dbReference type="CDD" id="cd16917">
    <property type="entry name" value="HATPase_UhpB-NarQ-NarX-like"/>
    <property type="match status" value="1"/>
</dbReference>
<evidence type="ECO:0000259" key="10">
    <source>
        <dbReference type="Pfam" id="PF07730"/>
    </source>
</evidence>
<feature type="domain" description="Signal transduction histidine kinase subgroup 3 dimerisation and phosphoacceptor" evidence="10">
    <location>
        <begin position="214"/>
        <end position="280"/>
    </location>
</feature>
<gene>
    <name evidence="11" type="ORF">JO380_001807</name>
</gene>
<evidence type="ECO:0000256" key="9">
    <source>
        <dbReference type="SAM" id="Phobius"/>
    </source>
</evidence>
<keyword evidence="9" id="KW-1133">Transmembrane helix</keyword>
<evidence type="ECO:0000256" key="6">
    <source>
        <dbReference type="ARBA" id="ARBA00022777"/>
    </source>
</evidence>
<keyword evidence="8" id="KW-0902">Two-component regulatory system</keyword>
<dbReference type="Proteomes" id="UP001240250">
    <property type="component" value="Unassembled WGS sequence"/>
</dbReference>
<protein>
    <recommendedName>
        <fullName evidence="2">histidine kinase</fullName>
        <ecNumber evidence="2">2.7.13.3</ecNumber>
    </recommendedName>
</protein>
<dbReference type="InterPro" id="IPR011712">
    <property type="entry name" value="Sig_transdc_His_kin_sub3_dim/P"/>
</dbReference>
<comment type="caution">
    <text evidence="11">The sequence shown here is derived from an EMBL/GenBank/DDBJ whole genome shotgun (WGS) entry which is preliminary data.</text>
</comment>
<dbReference type="EMBL" id="JAUSVM010000001">
    <property type="protein sequence ID" value="MDQ0425426.1"/>
    <property type="molecule type" value="Genomic_DNA"/>
</dbReference>
<dbReference type="SUPFAM" id="SSF55874">
    <property type="entry name" value="ATPase domain of HSP90 chaperone/DNA topoisomerase II/histidine kinase"/>
    <property type="match status" value="1"/>
</dbReference>
<keyword evidence="9" id="KW-0812">Transmembrane</keyword>
<keyword evidence="7" id="KW-0067">ATP-binding</keyword>
<evidence type="ECO:0000256" key="3">
    <source>
        <dbReference type="ARBA" id="ARBA00022553"/>
    </source>
</evidence>
<dbReference type="InterPro" id="IPR050482">
    <property type="entry name" value="Sensor_HK_TwoCompSys"/>
</dbReference>
<dbReference type="PANTHER" id="PTHR24421:SF10">
    <property type="entry name" value="NITRATE_NITRITE SENSOR PROTEIN NARQ"/>
    <property type="match status" value="1"/>
</dbReference>
<keyword evidence="3" id="KW-0597">Phosphoprotein</keyword>
<evidence type="ECO:0000313" key="12">
    <source>
        <dbReference type="Proteomes" id="UP001240250"/>
    </source>
</evidence>
<feature type="transmembrane region" description="Helical" evidence="9">
    <location>
        <begin position="165"/>
        <end position="185"/>
    </location>
</feature>
<dbReference type="PRINTS" id="PR01414">
    <property type="entry name" value="CCMBBIOGNSIS"/>
</dbReference>
<keyword evidence="5" id="KW-0547">Nucleotide-binding</keyword>
<dbReference type="GO" id="GO:0016301">
    <property type="term" value="F:kinase activity"/>
    <property type="evidence" value="ECO:0007669"/>
    <property type="project" value="UniProtKB-KW"/>
</dbReference>
<proteinExistence type="predicted"/>